<name>A0ABU3NE90_9GAMM</name>
<reference evidence="3" key="1">
    <citation type="submission" date="2023-07" db="EMBL/GenBank/DDBJ databases">
        <title>Substrates and metabolic shifts associated with increased methane emissions in unrestored hypersaline salterns.</title>
        <authorList>
            <person name="Bueno De Mesquita C.P."/>
            <person name="Tringe S.G."/>
        </authorList>
    </citation>
    <scope>NUCLEOTIDE SEQUENCE [LARGE SCALE GENOMIC DNA]</scope>
    <source>
        <strain evidence="3">I4</strain>
    </source>
</reference>
<dbReference type="RefSeq" id="WP_315586267.1">
    <property type="nucleotide sequence ID" value="NZ_JAVXUR010000003.1"/>
</dbReference>
<sequence length="339" mass="38868">MINDFIDLPIQLGFDVATSLTIIGSLTYFVYTTKQRIDEERTQRFDKNARVVAAEQLKESIKELSKIFVNEVVDSGERTKSLSGYKNGQGEDLLSAMSQRLGRDGAFEKTKSELSYFNEKVGKFYELIQTHRYSVIPVLDSIEENSDLVRILKRNIASVADEYNKHNRVEHLLHELKGLHELILDIMKDNDLKGFEEILDNDELERKLLTRAASIVYDEHYFKWTWSFLPDGKEDLFLHEIQTTSSLSEMSEEMRGVFLNCCFAISKSLLDDSKRECSKAVVVGISKQQESAKVCKEILVTLSAILKYLLAKDGSHQSIESLISDYRGSDYFSLDEEIR</sequence>
<gene>
    <name evidence="2" type="ORF">RSO68_08445</name>
</gene>
<feature type="transmembrane region" description="Helical" evidence="1">
    <location>
        <begin position="12"/>
        <end position="31"/>
    </location>
</feature>
<keyword evidence="1" id="KW-0472">Membrane</keyword>
<comment type="caution">
    <text evidence="2">The sequence shown here is derived from an EMBL/GenBank/DDBJ whole genome shotgun (WGS) entry which is preliminary data.</text>
</comment>
<evidence type="ECO:0000256" key="1">
    <source>
        <dbReference type="SAM" id="Phobius"/>
    </source>
</evidence>
<accession>A0ABU3NE90</accession>
<protein>
    <submittedName>
        <fullName evidence="2">Uncharacterized protein</fullName>
    </submittedName>
</protein>
<dbReference type="Proteomes" id="UP001255917">
    <property type="component" value="Unassembled WGS sequence"/>
</dbReference>
<keyword evidence="1" id="KW-0812">Transmembrane</keyword>
<keyword evidence="3" id="KW-1185">Reference proteome</keyword>
<proteinExistence type="predicted"/>
<keyword evidence="1" id="KW-1133">Transmembrane helix</keyword>
<evidence type="ECO:0000313" key="2">
    <source>
        <dbReference type="EMBL" id="MDT8879496.1"/>
    </source>
</evidence>
<organism evidence="2 3">
    <name type="scientific">Halomonas saccharevitans</name>
    <dbReference type="NCBI Taxonomy" id="416872"/>
    <lineage>
        <taxon>Bacteria</taxon>
        <taxon>Pseudomonadati</taxon>
        <taxon>Pseudomonadota</taxon>
        <taxon>Gammaproteobacteria</taxon>
        <taxon>Oceanospirillales</taxon>
        <taxon>Halomonadaceae</taxon>
        <taxon>Halomonas</taxon>
    </lineage>
</organism>
<evidence type="ECO:0000313" key="3">
    <source>
        <dbReference type="Proteomes" id="UP001255917"/>
    </source>
</evidence>
<dbReference type="EMBL" id="JAVXUR010000003">
    <property type="protein sequence ID" value="MDT8879496.1"/>
    <property type="molecule type" value="Genomic_DNA"/>
</dbReference>